<feature type="domain" description="DUF7814" evidence="9">
    <location>
        <begin position="244"/>
        <end position="471"/>
    </location>
</feature>
<dbReference type="SUPFAM" id="SSF53335">
    <property type="entry name" value="S-adenosyl-L-methionine-dependent methyltransferases"/>
    <property type="match status" value="1"/>
</dbReference>
<dbReference type="GO" id="GO:0003676">
    <property type="term" value="F:nucleic acid binding"/>
    <property type="evidence" value="ECO:0007669"/>
    <property type="project" value="InterPro"/>
</dbReference>
<dbReference type="AlphaFoldDB" id="A0A1I3GJF2"/>
<dbReference type="STRING" id="1477437.SAMN05444682_1031"/>
<evidence type="ECO:0000259" key="9">
    <source>
        <dbReference type="Pfam" id="PF25120"/>
    </source>
</evidence>
<gene>
    <name evidence="10" type="ORF">SAMN05444682_1031</name>
</gene>
<dbReference type="InterPro" id="IPR055573">
    <property type="entry name" value="DUF7149"/>
</dbReference>
<accession>A0A1I3GJF2</accession>
<comment type="catalytic activity">
    <reaction evidence="5">
        <text>a 2'-deoxyadenosine in DNA + S-adenosyl-L-methionine = an N(6)-methyl-2'-deoxyadenosine in DNA + S-adenosyl-L-homocysteine + H(+)</text>
        <dbReference type="Rhea" id="RHEA:15197"/>
        <dbReference type="Rhea" id="RHEA-COMP:12418"/>
        <dbReference type="Rhea" id="RHEA-COMP:12419"/>
        <dbReference type="ChEBI" id="CHEBI:15378"/>
        <dbReference type="ChEBI" id="CHEBI:57856"/>
        <dbReference type="ChEBI" id="CHEBI:59789"/>
        <dbReference type="ChEBI" id="CHEBI:90615"/>
        <dbReference type="ChEBI" id="CHEBI:90616"/>
        <dbReference type="EC" id="2.1.1.72"/>
    </reaction>
</comment>
<evidence type="ECO:0000256" key="6">
    <source>
        <dbReference type="SAM" id="Coils"/>
    </source>
</evidence>
<dbReference type="InterPro" id="IPR050953">
    <property type="entry name" value="N4_N6_ade-DNA_methylase"/>
</dbReference>
<evidence type="ECO:0000259" key="8">
    <source>
        <dbReference type="Pfam" id="PF23653"/>
    </source>
</evidence>
<dbReference type="GO" id="GO:0009007">
    <property type="term" value="F:site-specific DNA-methyltransferase (adenine-specific) activity"/>
    <property type="evidence" value="ECO:0007669"/>
    <property type="project" value="UniProtKB-EC"/>
</dbReference>
<evidence type="ECO:0000259" key="7">
    <source>
        <dbReference type="Pfam" id="PF07669"/>
    </source>
</evidence>
<dbReference type="PRINTS" id="PR00507">
    <property type="entry name" value="N12N6MTFRASE"/>
</dbReference>
<dbReference type="GO" id="GO:0006304">
    <property type="term" value="P:DNA modification"/>
    <property type="evidence" value="ECO:0007669"/>
    <property type="project" value="InterPro"/>
</dbReference>
<keyword evidence="3" id="KW-0808">Transferase</keyword>
<keyword evidence="2 10" id="KW-0489">Methyltransferase</keyword>
<keyword evidence="4" id="KW-0949">S-adenosyl-L-methionine</keyword>
<dbReference type="PANTHER" id="PTHR33841">
    <property type="entry name" value="DNA METHYLTRANSFERASE YEEA-RELATED"/>
    <property type="match status" value="1"/>
</dbReference>
<dbReference type="PROSITE" id="PS00092">
    <property type="entry name" value="N6_MTASE"/>
    <property type="match status" value="1"/>
</dbReference>
<dbReference type="EC" id="2.1.1.72" evidence="1"/>
<feature type="domain" description="DUF7149" evidence="8">
    <location>
        <begin position="7"/>
        <end position="243"/>
    </location>
</feature>
<dbReference type="Proteomes" id="UP000198670">
    <property type="component" value="Unassembled WGS sequence"/>
</dbReference>
<dbReference type="Pfam" id="PF07669">
    <property type="entry name" value="Eco57I"/>
    <property type="match status" value="1"/>
</dbReference>
<feature type="coiled-coil region" evidence="6">
    <location>
        <begin position="792"/>
        <end position="819"/>
    </location>
</feature>
<dbReference type="InterPro" id="IPR002052">
    <property type="entry name" value="DNA_methylase_N6_adenine_CS"/>
</dbReference>
<keyword evidence="6" id="KW-0175">Coiled coil</keyword>
<dbReference type="Pfam" id="PF23653">
    <property type="entry name" value="DUF7149"/>
    <property type="match status" value="1"/>
</dbReference>
<name>A0A1I3GJF2_9SPHI</name>
<feature type="domain" description="Type II methyltransferase M.TaqI-like" evidence="7">
    <location>
        <begin position="649"/>
        <end position="938"/>
    </location>
</feature>
<dbReference type="InterPro" id="IPR011639">
    <property type="entry name" value="MethylTrfase_TaqI-like_dom"/>
</dbReference>
<evidence type="ECO:0000256" key="5">
    <source>
        <dbReference type="ARBA" id="ARBA00047942"/>
    </source>
</evidence>
<keyword evidence="11" id="KW-1185">Reference proteome</keyword>
<evidence type="ECO:0000256" key="1">
    <source>
        <dbReference type="ARBA" id="ARBA00011900"/>
    </source>
</evidence>
<evidence type="ECO:0000256" key="4">
    <source>
        <dbReference type="ARBA" id="ARBA00022691"/>
    </source>
</evidence>
<dbReference type="GO" id="GO:0032259">
    <property type="term" value="P:methylation"/>
    <property type="evidence" value="ECO:0007669"/>
    <property type="project" value="UniProtKB-KW"/>
</dbReference>
<evidence type="ECO:0000256" key="2">
    <source>
        <dbReference type="ARBA" id="ARBA00022603"/>
    </source>
</evidence>
<dbReference type="InterPro" id="IPR029063">
    <property type="entry name" value="SAM-dependent_MTases_sf"/>
</dbReference>
<reference evidence="10 11" key="1">
    <citation type="submission" date="2016-10" db="EMBL/GenBank/DDBJ databases">
        <authorList>
            <person name="de Groot N.N."/>
        </authorList>
    </citation>
    <scope>NUCLEOTIDE SEQUENCE [LARGE SCALE GENOMIC DNA]</scope>
    <source>
        <strain evidence="10 11">RK1</strain>
    </source>
</reference>
<dbReference type="Pfam" id="PF25120">
    <property type="entry name" value="DUF7814"/>
    <property type="match status" value="1"/>
</dbReference>
<dbReference type="PANTHER" id="PTHR33841:SF1">
    <property type="entry name" value="DNA METHYLTRANSFERASE A"/>
    <property type="match status" value="1"/>
</dbReference>
<sequence>MTFSILDLKDSLDKAYRLIKPRREDLNKFKQNLINLLSHIGDQHSEENVKIHLMDFLKNTFYHPDFLVSIKDRADFVIHLDKTSQSPVGVLFEVKKPSNKAEMVTKENLNMRAMHELILYFLRDRINNKNLSLTTLVITNIYEWFVFDATQFEKIFNQNTNLQRAYKEWDRGQKVNATTGFFYDEIVKPFLKELNKEISFTYFNIHDYERVLKNESERDDRKLISLYKFFTPTHLLKLPFVNDSNTLDKGFFAELLHIIGLEETKEKSRKLIQRVAEPNRQDGSLLENTINLLRTEDALRKVEGLQQYGKTNEEQLFNVALSLCITWINRILFLKLLEAQLLKYHNGDKKYRFLNARTIPNNDELYKLFFQVLARQSSERSDSIQAKYGHIPYLNSSLFEISDLEKQTIRVNSLDDNLSVALYAHSVLKKRVNSARYEGISTLHYLLDFLDAYDFSSVGKEEIQEENKSIINAAVLGLVFEKINGYRDGSIYTPGAITTFLCKETIRSAVIKKFNDKYGWACETIADLSNYLSQRRNTKDILQYNELIEQVRVVDPAVGSGHFLVSSLNELIAIKAELGILADSQGKVLQDVAVSIANDELIVEYRQSKSFFEYAVHQTQEGERRVDPEVQRIQETIFNEKRKLIEGSLFGVDINPNSAKICRLRLWIELLKNAYYTYETGFSELETLPNIDINIKSGNSLLSKFSLSEDLSDVFKKQRFGVKDYQLAVASYKNTPNKDAKQGLLDFIAQIKQQFKETVSNRDPKRKKLSELRGKLTLAQNNYDLFGVKRSQKEMEKEVEKISKDIAKYEKLIADIENNAIYKSAFEWRFEFPEVLDENGYFEGFEVVIGNPPYIQLQKMGAEADVLQKGDYQTFIRTGDIYCLFYELAVRLLKPGYYFGYITSNKWMRADYGKALRKYFLEETNPLLLVDFGGYQVFASATVDTNMLIAQKAAYSGSMLTCLYDKRIGGLEKMSVFIEQSATMQKGFSDTSGWVILSPIEARIKEKIEAVGVPLKNWDIKIYRGILTGYNEAFIIDEDTKNKLIDASPKNAEIIRPI</sequence>
<dbReference type="InterPro" id="IPR056716">
    <property type="entry name" value="DUF7814"/>
</dbReference>
<evidence type="ECO:0000313" key="11">
    <source>
        <dbReference type="Proteomes" id="UP000198670"/>
    </source>
</evidence>
<proteinExistence type="predicted"/>
<dbReference type="EMBL" id="FOQO01000003">
    <property type="protein sequence ID" value="SFI23574.1"/>
    <property type="molecule type" value="Genomic_DNA"/>
</dbReference>
<dbReference type="Gene3D" id="3.40.50.150">
    <property type="entry name" value="Vaccinia Virus protein VP39"/>
    <property type="match status" value="2"/>
</dbReference>
<evidence type="ECO:0000256" key="3">
    <source>
        <dbReference type="ARBA" id="ARBA00022679"/>
    </source>
</evidence>
<protein>
    <recommendedName>
        <fullName evidence="1">site-specific DNA-methyltransferase (adenine-specific)</fullName>
        <ecNumber evidence="1">2.1.1.72</ecNumber>
    </recommendedName>
</protein>
<feature type="non-terminal residue" evidence="10">
    <location>
        <position position="1058"/>
    </location>
</feature>
<organism evidence="10 11">
    <name type="scientific">Parapedobacter indicus</name>
    <dbReference type="NCBI Taxonomy" id="1477437"/>
    <lineage>
        <taxon>Bacteria</taxon>
        <taxon>Pseudomonadati</taxon>
        <taxon>Bacteroidota</taxon>
        <taxon>Sphingobacteriia</taxon>
        <taxon>Sphingobacteriales</taxon>
        <taxon>Sphingobacteriaceae</taxon>
        <taxon>Parapedobacter</taxon>
    </lineage>
</organism>
<evidence type="ECO:0000313" key="10">
    <source>
        <dbReference type="EMBL" id="SFI23574.1"/>
    </source>
</evidence>